<feature type="region of interest" description="Disordered" evidence="1">
    <location>
        <begin position="62"/>
        <end position="149"/>
    </location>
</feature>
<proteinExistence type="predicted"/>
<comment type="caution">
    <text evidence="2">The sequence shown here is derived from an EMBL/GenBank/DDBJ whole genome shotgun (WGS) entry which is preliminary data.</text>
</comment>
<feature type="compositionally biased region" description="Basic and acidic residues" evidence="1">
    <location>
        <begin position="374"/>
        <end position="390"/>
    </location>
</feature>
<keyword evidence="3" id="KW-1185">Reference proteome</keyword>
<name>A0AAD6X2V0_9AGAR</name>
<dbReference type="Proteomes" id="UP001218188">
    <property type="component" value="Unassembled WGS sequence"/>
</dbReference>
<gene>
    <name evidence="2" type="ORF">C8F04DRAFT_1187114</name>
</gene>
<feature type="region of interest" description="Disordered" evidence="1">
    <location>
        <begin position="372"/>
        <end position="457"/>
    </location>
</feature>
<feature type="compositionally biased region" description="Low complexity" evidence="1">
    <location>
        <begin position="62"/>
        <end position="75"/>
    </location>
</feature>
<dbReference type="EMBL" id="JARJCM010000094">
    <property type="protein sequence ID" value="KAJ7030159.1"/>
    <property type="molecule type" value="Genomic_DNA"/>
</dbReference>
<dbReference type="AlphaFoldDB" id="A0AAD6X2V0"/>
<evidence type="ECO:0000313" key="2">
    <source>
        <dbReference type="EMBL" id="KAJ7030159.1"/>
    </source>
</evidence>
<evidence type="ECO:0000256" key="1">
    <source>
        <dbReference type="SAM" id="MobiDB-lite"/>
    </source>
</evidence>
<reference evidence="2" key="1">
    <citation type="submission" date="2023-03" db="EMBL/GenBank/DDBJ databases">
        <title>Massive genome expansion in bonnet fungi (Mycena s.s.) driven by repeated elements and novel gene families across ecological guilds.</title>
        <authorList>
            <consortium name="Lawrence Berkeley National Laboratory"/>
            <person name="Harder C.B."/>
            <person name="Miyauchi S."/>
            <person name="Viragh M."/>
            <person name="Kuo A."/>
            <person name="Thoen E."/>
            <person name="Andreopoulos B."/>
            <person name="Lu D."/>
            <person name="Skrede I."/>
            <person name="Drula E."/>
            <person name="Henrissat B."/>
            <person name="Morin E."/>
            <person name="Kohler A."/>
            <person name="Barry K."/>
            <person name="LaButti K."/>
            <person name="Morin E."/>
            <person name="Salamov A."/>
            <person name="Lipzen A."/>
            <person name="Mereny Z."/>
            <person name="Hegedus B."/>
            <person name="Baldrian P."/>
            <person name="Stursova M."/>
            <person name="Weitz H."/>
            <person name="Taylor A."/>
            <person name="Grigoriev I.V."/>
            <person name="Nagy L.G."/>
            <person name="Martin F."/>
            <person name="Kauserud H."/>
        </authorList>
    </citation>
    <scope>NUCLEOTIDE SEQUENCE</scope>
    <source>
        <strain evidence="2">CBHHK200</strain>
    </source>
</reference>
<protein>
    <submittedName>
        <fullName evidence="2">Uncharacterized protein</fullName>
    </submittedName>
</protein>
<sequence>MTINASGRRRRRRHEKATKILEKNLQRPRRKRALVALARTAPGAGAWIGFTRVRVDAVAPQGAAGTPTRTPQTRTCPAYPGAVQNRSRDAESDATSSHMARERERAGRGSTPPRAGVAHAGDRQSAPTSGAMDVTAHPRPRRGGKVGGDHSCHTTTAYCGRSVALCANTGVSESVSKSWLVEERTSTKRIQQSGGRTKNPESAAVIHLSIRSLADILWGRPSSNFADCSGFQLAETSFLGIEILELISNHLQYLQARNRAKSNIYSHQKRKYIQLRCLTLEKYGWVQTTRHSKRAGFPVLKPQIELSCVGKGGVLRRTKYHVWEYTRGVWSNERAPGVNAETRGEGATQAAIFSFVNLHRWGNPRQRYNAAPARRCEMDETDHPGRERMSRGGGGSGQHEASAERRAEADGQSLIDPCRFGTSNDFGGNGPPSSAIKCAKARPDSAHATPQNAAASN</sequence>
<evidence type="ECO:0000313" key="3">
    <source>
        <dbReference type="Proteomes" id="UP001218188"/>
    </source>
</evidence>
<feature type="compositionally biased region" description="Polar residues" evidence="1">
    <location>
        <begin position="448"/>
        <end position="457"/>
    </location>
</feature>
<organism evidence="2 3">
    <name type="scientific">Mycena alexandri</name>
    <dbReference type="NCBI Taxonomy" id="1745969"/>
    <lineage>
        <taxon>Eukaryota</taxon>
        <taxon>Fungi</taxon>
        <taxon>Dikarya</taxon>
        <taxon>Basidiomycota</taxon>
        <taxon>Agaricomycotina</taxon>
        <taxon>Agaricomycetes</taxon>
        <taxon>Agaricomycetidae</taxon>
        <taxon>Agaricales</taxon>
        <taxon>Marasmiineae</taxon>
        <taxon>Mycenaceae</taxon>
        <taxon>Mycena</taxon>
    </lineage>
</organism>
<accession>A0AAD6X2V0</accession>